<feature type="region of interest" description="Disordered" evidence="1">
    <location>
        <begin position="19"/>
        <end position="96"/>
    </location>
</feature>
<feature type="compositionally biased region" description="Low complexity" evidence="1">
    <location>
        <begin position="19"/>
        <end position="36"/>
    </location>
</feature>
<proteinExistence type="predicted"/>
<dbReference type="InterPro" id="IPR007332">
    <property type="entry name" value="DUF411"/>
</dbReference>
<feature type="compositionally biased region" description="Low complexity" evidence="1">
    <location>
        <begin position="45"/>
        <end position="96"/>
    </location>
</feature>
<dbReference type="AlphaFoldDB" id="A0A3B0ZK22"/>
<reference evidence="2" key="1">
    <citation type="submission" date="2018-06" db="EMBL/GenBank/DDBJ databases">
        <authorList>
            <person name="Zhirakovskaya E."/>
        </authorList>
    </citation>
    <scope>NUCLEOTIDE SEQUENCE</scope>
</reference>
<name>A0A3B0ZK22_9ZZZZ</name>
<accession>A0A3B0ZK22</accession>
<sequence>MKLHIYLLAALVPLLAACDSTPSSSSAEKSANSKTNVSPTASKVATTKPPAASSTASGAPTATAKPAASSTTSATPAPTAKPAAVSPAPAPTAPAITPSATTLAATAPATAAKAPTTASASTTNPVITVYKSATCSCCSRWVTHLKANGFTVKAINVPNVIPYKQKAGVTPQLASCHTAFVNGYVVEGHVPASEIKQMLKQKPAIKGISVPAMPHGTPGMDVSGRKDPYDVVSFDKNGQVKVYKSYR</sequence>
<dbReference type="Pfam" id="PF04214">
    <property type="entry name" value="DUF411"/>
    <property type="match status" value="1"/>
</dbReference>
<protein>
    <submittedName>
        <fullName evidence="2">CopG protein</fullName>
    </submittedName>
</protein>
<evidence type="ECO:0000256" key="1">
    <source>
        <dbReference type="SAM" id="MobiDB-lite"/>
    </source>
</evidence>
<gene>
    <name evidence="2" type="ORF">MNBD_GAMMA12-718</name>
</gene>
<dbReference type="SUPFAM" id="SSF52833">
    <property type="entry name" value="Thioredoxin-like"/>
    <property type="match status" value="1"/>
</dbReference>
<dbReference type="InterPro" id="IPR036249">
    <property type="entry name" value="Thioredoxin-like_sf"/>
</dbReference>
<dbReference type="EMBL" id="UOFL01000222">
    <property type="protein sequence ID" value="VAW81654.1"/>
    <property type="molecule type" value="Genomic_DNA"/>
</dbReference>
<evidence type="ECO:0000313" key="2">
    <source>
        <dbReference type="EMBL" id="VAW81654.1"/>
    </source>
</evidence>
<dbReference type="PROSITE" id="PS51257">
    <property type="entry name" value="PROKAR_LIPOPROTEIN"/>
    <property type="match status" value="1"/>
</dbReference>
<organism evidence="2">
    <name type="scientific">hydrothermal vent metagenome</name>
    <dbReference type="NCBI Taxonomy" id="652676"/>
    <lineage>
        <taxon>unclassified sequences</taxon>
        <taxon>metagenomes</taxon>
        <taxon>ecological metagenomes</taxon>
    </lineage>
</organism>